<dbReference type="Proteomes" id="UP000016924">
    <property type="component" value="Unassembled WGS sequence"/>
</dbReference>
<organism evidence="2 3">
    <name type="scientific">Coniosporium apollinis (strain CBS 100218)</name>
    <name type="common">Rock-inhabiting black yeast</name>
    <dbReference type="NCBI Taxonomy" id="1168221"/>
    <lineage>
        <taxon>Eukaryota</taxon>
        <taxon>Fungi</taxon>
        <taxon>Dikarya</taxon>
        <taxon>Ascomycota</taxon>
        <taxon>Pezizomycotina</taxon>
        <taxon>Dothideomycetes</taxon>
        <taxon>Dothideomycetes incertae sedis</taxon>
        <taxon>Coniosporium</taxon>
    </lineage>
</organism>
<sequence length="95" mass="9770">MPGVQTGSKSDAITKLNSTSKLPDLEPTSTAFKVHQPVFGAPSSTVIERTVAQVQPESGEFTRAAQANGQGPITPTTAPAASAPAVLHGDKRAME</sequence>
<evidence type="ECO:0000313" key="3">
    <source>
        <dbReference type="Proteomes" id="UP000016924"/>
    </source>
</evidence>
<name>R7YVB6_CONA1</name>
<keyword evidence="3" id="KW-1185">Reference proteome</keyword>
<evidence type="ECO:0000313" key="2">
    <source>
        <dbReference type="EMBL" id="EON65749.1"/>
    </source>
</evidence>
<reference evidence="3" key="1">
    <citation type="submission" date="2012-06" db="EMBL/GenBank/DDBJ databases">
        <title>The genome sequence of Coniosporium apollinis CBS 100218.</title>
        <authorList>
            <consortium name="The Broad Institute Genome Sequencing Platform"/>
            <person name="Cuomo C."/>
            <person name="Gorbushina A."/>
            <person name="Noack S."/>
            <person name="Walker B."/>
            <person name="Young S.K."/>
            <person name="Zeng Q."/>
            <person name="Gargeya S."/>
            <person name="Fitzgerald M."/>
            <person name="Haas B."/>
            <person name="Abouelleil A."/>
            <person name="Alvarado L."/>
            <person name="Arachchi H.M."/>
            <person name="Berlin A.M."/>
            <person name="Chapman S.B."/>
            <person name="Goldberg J."/>
            <person name="Griggs A."/>
            <person name="Gujja S."/>
            <person name="Hansen M."/>
            <person name="Howarth C."/>
            <person name="Imamovic A."/>
            <person name="Larimer J."/>
            <person name="McCowan C."/>
            <person name="Montmayeur A."/>
            <person name="Murphy C."/>
            <person name="Neiman D."/>
            <person name="Pearson M."/>
            <person name="Priest M."/>
            <person name="Roberts A."/>
            <person name="Saif S."/>
            <person name="Shea T."/>
            <person name="Sisk P."/>
            <person name="Sykes S."/>
            <person name="Wortman J."/>
            <person name="Nusbaum C."/>
            <person name="Birren B."/>
        </authorList>
    </citation>
    <scope>NUCLEOTIDE SEQUENCE [LARGE SCALE GENOMIC DNA]</scope>
    <source>
        <strain evidence="3">CBS 100218</strain>
    </source>
</reference>
<dbReference type="RefSeq" id="XP_007781066.1">
    <property type="nucleotide sequence ID" value="XM_007782876.1"/>
</dbReference>
<feature type="region of interest" description="Disordered" evidence="1">
    <location>
        <begin position="1"/>
        <end position="26"/>
    </location>
</feature>
<feature type="compositionally biased region" description="Low complexity" evidence="1">
    <location>
        <begin position="74"/>
        <end position="85"/>
    </location>
</feature>
<accession>R7YVB6</accession>
<gene>
    <name evidence="2" type="ORF">W97_04988</name>
</gene>
<evidence type="ECO:0000256" key="1">
    <source>
        <dbReference type="SAM" id="MobiDB-lite"/>
    </source>
</evidence>
<feature type="region of interest" description="Disordered" evidence="1">
    <location>
        <begin position="64"/>
        <end position="95"/>
    </location>
</feature>
<dbReference type="EMBL" id="JH767576">
    <property type="protein sequence ID" value="EON65749.1"/>
    <property type="molecule type" value="Genomic_DNA"/>
</dbReference>
<proteinExistence type="predicted"/>
<protein>
    <submittedName>
        <fullName evidence="2">Uncharacterized protein</fullName>
    </submittedName>
</protein>
<dbReference type="HOGENOM" id="CLU_2372711_0_0_1"/>
<dbReference type="GeneID" id="19902299"/>
<dbReference type="AlphaFoldDB" id="R7YVB6"/>